<protein>
    <submittedName>
        <fullName evidence="1">Uncharacterized protein</fullName>
    </submittedName>
</protein>
<accession>A0A367X514</accession>
<proteinExistence type="predicted"/>
<dbReference type="OrthoDB" id="510867at2"/>
<dbReference type="AlphaFoldDB" id="A0A367X514"/>
<reference evidence="1 2" key="1">
    <citation type="submission" date="2014-07" db="EMBL/GenBank/DDBJ databases">
        <title>Draft genome sequence of Thalassospira profundimaris S25-3-2.</title>
        <authorList>
            <person name="Lai Q."/>
            <person name="Shao Z."/>
        </authorList>
    </citation>
    <scope>NUCLEOTIDE SEQUENCE [LARGE SCALE GENOMIC DNA]</scope>
    <source>
        <strain evidence="1 2">S25-3-2</strain>
    </source>
</reference>
<evidence type="ECO:0000313" key="1">
    <source>
        <dbReference type="EMBL" id="RCK48677.1"/>
    </source>
</evidence>
<dbReference type="RefSeq" id="WP_147253016.1">
    <property type="nucleotide sequence ID" value="NZ_JPWH01000010.1"/>
</dbReference>
<dbReference type="Proteomes" id="UP000252517">
    <property type="component" value="Unassembled WGS sequence"/>
</dbReference>
<organism evidence="1 2">
    <name type="scientific">Thalassospira profundimaris</name>
    <dbReference type="NCBI Taxonomy" id="502049"/>
    <lineage>
        <taxon>Bacteria</taxon>
        <taxon>Pseudomonadati</taxon>
        <taxon>Pseudomonadota</taxon>
        <taxon>Alphaproteobacteria</taxon>
        <taxon>Rhodospirillales</taxon>
        <taxon>Thalassospiraceae</taxon>
        <taxon>Thalassospira</taxon>
    </lineage>
</organism>
<gene>
    <name evidence="1" type="ORF">TH25_13790</name>
</gene>
<name>A0A367X514_9PROT</name>
<dbReference type="EMBL" id="JPWH01000010">
    <property type="protein sequence ID" value="RCK48677.1"/>
    <property type="molecule type" value="Genomic_DNA"/>
</dbReference>
<sequence>MMQQWNLPEIVTHNYDPRRGRFQNLCDLPASDAENILQDIRQSGLTKIKRNYLDRRLRTETWLREKRQNLIGITPRNTPIYFFLGDFSDGKDISRPKSVHIQLSDFNEDMITFTYSDSMNCFEETDDTRINIPPFNGQLFTLRQLKTVVSNWGLPACYTSKNATKTTFIEMQLWDNDPICKISFD</sequence>
<comment type="caution">
    <text evidence="1">The sequence shown here is derived from an EMBL/GenBank/DDBJ whole genome shotgun (WGS) entry which is preliminary data.</text>
</comment>
<evidence type="ECO:0000313" key="2">
    <source>
        <dbReference type="Proteomes" id="UP000252517"/>
    </source>
</evidence>